<evidence type="ECO:0000313" key="2">
    <source>
        <dbReference type="Proteomes" id="UP001231616"/>
    </source>
</evidence>
<gene>
    <name evidence="1" type="ORF">Q3O60_12670</name>
</gene>
<keyword evidence="2" id="KW-1185">Reference proteome</keyword>
<evidence type="ECO:0000313" key="1">
    <source>
        <dbReference type="EMBL" id="MDP4537047.1"/>
    </source>
</evidence>
<name>A0ABT9H172_9GAMM</name>
<sequence length="239" mass="27968">MSDDQHTAPSKVVYPGDELRTPVNVLAPDQRNFYFGATSIEVLYQQIEQCSLSPRVPDYIIIQFDTARNLFLHALYVYRFYVVAESQVLAALELAIRECIGDKVLTAFQKELKSNGVHFSKGLRLYLEYLARHKLMQNEDFPIWHRRNRIAAEEAYRDKIFKLMEEQGLEEYQLDESEIDESAFDEEWDYVQILCETLPKIRNIHSHGSTMLHNQVLLSFVNISIIINKMFERTAVEKQ</sequence>
<reference evidence="1 2" key="1">
    <citation type="submission" date="2023-08" db="EMBL/GenBank/DDBJ databases">
        <authorList>
            <person name="Joshi A."/>
            <person name="Thite S."/>
        </authorList>
    </citation>
    <scope>NUCLEOTIDE SEQUENCE [LARGE SCALE GENOMIC DNA]</scope>
    <source>
        <strain evidence="1 2">AC40</strain>
    </source>
</reference>
<proteinExistence type="predicted"/>
<protein>
    <submittedName>
        <fullName evidence="1">Uncharacterized protein</fullName>
    </submittedName>
</protein>
<accession>A0ABT9H172</accession>
<organism evidence="1 2">
    <name type="scientific">Alkalimonas collagenimarina</name>
    <dbReference type="NCBI Taxonomy" id="400390"/>
    <lineage>
        <taxon>Bacteria</taxon>
        <taxon>Pseudomonadati</taxon>
        <taxon>Pseudomonadota</taxon>
        <taxon>Gammaproteobacteria</taxon>
        <taxon>Alkalimonas</taxon>
    </lineage>
</organism>
<dbReference type="RefSeq" id="WP_305894310.1">
    <property type="nucleotide sequence ID" value="NZ_JAUZVZ010000018.1"/>
</dbReference>
<dbReference type="Proteomes" id="UP001231616">
    <property type="component" value="Unassembled WGS sequence"/>
</dbReference>
<comment type="caution">
    <text evidence="1">The sequence shown here is derived from an EMBL/GenBank/DDBJ whole genome shotgun (WGS) entry which is preliminary data.</text>
</comment>
<dbReference type="EMBL" id="JAUZVZ010000018">
    <property type="protein sequence ID" value="MDP4537047.1"/>
    <property type="molecule type" value="Genomic_DNA"/>
</dbReference>